<dbReference type="EMBL" id="KD072717">
    <property type="protein sequence ID" value="EMS63141.1"/>
    <property type="molecule type" value="Genomic_DNA"/>
</dbReference>
<protein>
    <submittedName>
        <fullName evidence="1">Uncharacterized protein</fullName>
    </submittedName>
</protein>
<sequence>MDEGGKYQQGWLAVGLPPAPVLAVTGIVTFFLYLSWQMDEFEEQLRHRTQAGFWVLMVLGLLALGLLAQHVLFDGEGRVAVPAAWRGQPEGGSGTSPWGVAALVALLLSYVFTARPIKHRNYVTSEF</sequence>
<name>M7ZU51_TRIUA</name>
<accession>M7ZU51</accession>
<dbReference type="PANTHER" id="PTHR33306">
    <property type="entry name" value="EXPRESSED PROTEIN-RELATED-RELATED"/>
    <property type="match status" value="1"/>
</dbReference>
<dbReference type="eggNOG" id="ENOG502R3K2">
    <property type="taxonomic scope" value="Eukaryota"/>
</dbReference>
<dbReference type="PANTHER" id="PTHR33306:SF38">
    <property type="entry name" value="EXPRESSED PROTEIN"/>
    <property type="match status" value="1"/>
</dbReference>
<proteinExistence type="predicted"/>
<organism evidence="1">
    <name type="scientific">Triticum urartu</name>
    <name type="common">Red wild einkorn</name>
    <name type="synonym">Crithodium urartu</name>
    <dbReference type="NCBI Taxonomy" id="4572"/>
    <lineage>
        <taxon>Eukaryota</taxon>
        <taxon>Viridiplantae</taxon>
        <taxon>Streptophyta</taxon>
        <taxon>Embryophyta</taxon>
        <taxon>Tracheophyta</taxon>
        <taxon>Spermatophyta</taxon>
        <taxon>Magnoliopsida</taxon>
        <taxon>Liliopsida</taxon>
        <taxon>Poales</taxon>
        <taxon>Poaceae</taxon>
        <taxon>BOP clade</taxon>
        <taxon>Pooideae</taxon>
        <taxon>Triticodae</taxon>
        <taxon>Triticeae</taxon>
        <taxon>Triticinae</taxon>
        <taxon>Triticum</taxon>
    </lineage>
</organism>
<dbReference type="AlphaFoldDB" id="M7ZU51"/>
<gene>
    <name evidence="1" type="ORF">TRIUR3_06253</name>
</gene>
<evidence type="ECO:0000313" key="1">
    <source>
        <dbReference type="EMBL" id="EMS63141.1"/>
    </source>
</evidence>
<dbReference type="OMA" id="HKSSFQM"/>
<reference evidence="1" key="1">
    <citation type="journal article" date="2013" name="Nature">
        <title>Draft genome of the wheat A-genome progenitor Triticum urartu.</title>
        <authorList>
            <person name="Ling H.Q."/>
            <person name="Zhao S."/>
            <person name="Liu D."/>
            <person name="Wang J."/>
            <person name="Sun H."/>
            <person name="Zhang C."/>
            <person name="Fan H."/>
            <person name="Li D."/>
            <person name="Dong L."/>
            <person name="Tao Y."/>
            <person name="Gao C."/>
            <person name="Wu H."/>
            <person name="Li Y."/>
            <person name="Cui Y."/>
            <person name="Guo X."/>
            <person name="Zheng S."/>
            <person name="Wang B."/>
            <person name="Yu K."/>
            <person name="Liang Q."/>
            <person name="Yang W."/>
            <person name="Lou X."/>
            <person name="Chen J."/>
            <person name="Feng M."/>
            <person name="Jian J."/>
            <person name="Zhang X."/>
            <person name="Luo G."/>
            <person name="Jiang Y."/>
            <person name="Liu J."/>
            <person name="Wang Z."/>
            <person name="Sha Y."/>
            <person name="Zhang B."/>
            <person name="Wu H."/>
            <person name="Tang D."/>
            <person name="Shen Q."/>
            <person name="Xue P."/>
            <person name="Zou S."/>
            <person name="Wang X."/>
            <person name="Liu X."/>
            <person name="Wang F."/>
            <person name="Yang Y."/>
            <person name="An X."/>
            <person name="Dong Z."/>
            <person name="Zhang K."/>
            <person name="Zhang X."/>
            <person name="Luo M.C."/>
            <person name="Dvorak J."/>
            <person name="Tong Y."/>
            <person name="Wang J."/>
            <person name="Yang H."/>
            <person name="Li Z."/>
            <person name="Wang D."/>
            <person name="Zhang A."/>
            <person name="Wang J."/>
        </authorList>
    </citation>
    <scope>NUCLEOTIDE SEQUENCE</scope>
</reference>